<dbReference type="GO" id="GO:0016491">
    <property type="term" value="F:oxidoreductase activity"/>
    <property type="evidence" value="ECO:0007669"/>
    <property type="project" value="InterPro"/>
</dbReference>
<proteinExistence type="predicted"/>
<dbReference type="OMA" id="KYLNMAV"/>
<keyword evidence="2" id="KW-1185">Reference proteome</keyword>
<sequence>MLSARPKPTLTEATERWISELAKELGVKPKAFRKAVLKLARHGVWFEAEDWRLIARALDLSKYLNMAVDYVIRRVASGVSVAQAVRELPVTVEKAGKLAHIREVLSNLV</sequence>
<comment type="caution">
    <text evidence="1">The sequence shown here is derived from an EMBL/GenBank/DDBJ whole genome shotgun (WGS) entry which is preliminary data.</text>
</comment>
<protein>
    <submittedName>
        <fullName evidence="1">Uncharacterized protein</fullName>
    </submittedName>
</protein>
<dbReference type="RefSeq" id="WP_011900933.1">
    <property type="nucleotide sequence ID" value="NZ_JAAVJF010000002.1"/>
</dbReference>
<dbReference type="SUPFAM" id="SSF56003">
    <property type="entry name" value="Molybdenum cofactor-binding domain"/>
    <property type="match status" value="1"/>
</dbReference>
<name>A0A7L4P8D1_9CREN</name>
<dbReference type="AlphaFoldDB" id="A0A7L4P8D1"/>
<evidence type="ECO:0000313" key="2">
    <source>
        <dbReference type="Proteomes" id="UP000554766"/>
    </source>
</evidence>
<reference evidence="1 2" key="1">
    <citation type="journal article" date="2020" name="Nat. Commun.">
        <title>The structures of two archaeal type IV pili illuminate evolutionary relationships.</title>
        <authorList>
            <person name="Wang F."/>
            <person name="Baquero D.P."/>
            <person name="Su Z."/>
            <person name="Beltran L.C."/>
            <person name="Prangishvili D."/>
            <person name="Krupovic M."/>
            <person name="Egelman E.H."/>
        </authorList>
    </citation>
    <scope>NUCLEOTIDE SEQUENCE [LARGE SCALE GENOMIC DNA]</scope>
    <source>
        <strain evidence="1 2">2GA</strain>
    </source>
</reference>
<accession>A0A7L4P8D1</accession>
<dbReference type="EMBL" id="JAAVJF010000002">
    <property type="protein sequence ID" value="NYR15249.1"/>
    <property type="molecule type" value="Genomic_DNA"/>
</dbReference>
<dbReference type="Proteomes" id="UP000554766">
    <property type="component" value="Unassembled WGS sequence"/>
</dbReference>
<dbReference type="InterPro" id="IPR037165">
    <property type="entry name" value="AldOxase/xan_DH_Mopterin-bd_sf"/>
</dbReference>
<evidence type="ECO:0000313" key="1">
    <source>
        <dbReference type="EMBL" id="NYR15249.1"/>
    </source>
</evidence>
<dbReference type="GeneID" id="5055312"/>
<organism evidence="1 2">
    <name type="scientific">Pyrobaculum arsenaticum</name>
    <dbReference type="NCBI Taxonomy" id="121277"/>
    <lineage>
        <taxon>Archaea</taxon>
        <taxon>Thermoproteota</taxon>
        <taxon>Thermoprotei</taxon>
        <taxon>Thermoproteales</taxon>
        <taxon>Thermoproteaceae</taxon>
        <taxon>Pyrobaculum</taxon>
    </lineage>
</organism>
<gene>
    <name evidence="1" type="ORF">HC235_04655</name>
</gene>